<dbReference type="Proteomes" id="UP001652628">
    <property type="component" value="Chromosome 2R"/>
</dbReference>
<proteinExistence type="predicted"/>
<keyword evidence="1" id="KW-0472">Membrane</keyword>
<dbReference type="GO" id="GO:0140560">
    <property type="term" value="F:xylosyl alpha-1,3-xylosyltransferase activity"/>
    <property type="evidence" value="ECO:0007669"/>
    <property type="project" value="TreeGrafter"/>
</dbReference>
<evidence type="ECO:0000256" key="1">
    <source>
        <dbReference type="SAM" id="Phobius"/>
    </source>
</evidence>
<feature type="transmembrane region" description="Helical" evidence="1">
    <location>
        <begin position="89"/>
        <end position="111"/>
    </location>
</feature>
<keyword evidence="1" id="KW-1133">Transmembrane helix</keyword>
<dbReference type="PANTHER" id="PTHR46612:SF1">
    <property type="entry name" value="XYLOSIDE XYLOSYLTRANSFERASE 1"/>
    <property type="match status" value="1"/>
</dbReference>
<dbReference type="InterPro" id="IPR042465">
    <property type="entry name" value="XXLT1"/>
</dbReference>
<dbReference type="GO" id="GO:0005789">
    <property type="term" value="C:endoplasmic reticulum membrane"/>
    <property type="evidence" value="ECO:0007669"/>
    <property type="project" value="TreeGrafter"/>
</dbReference>
<gene>
    <name evidence="3" type="primary">Xxylt</name>
</gene>
<evidence type="ECO:0000313" key="3">
    <source>
        <dbReference type="RefSeq" id="XP_016928726.2"/>
    </source>
</evidence>
<accession>A0AB39Z5E6</accession>
<sequence length="479" mass="56146">MICSLMYCYNRCAFTDFDFEMAKNSFKTLISQKHKTFPADLNMYGMKCKSQLLEDQENVTLIINRRNSIRQKPKSWTWALLRCRWQKKLVLLLIFICMCVLIVFANTHLLVRGNILSAFLSSRLNKLSHAEKQEAGRYPDIQATTPAVPPVLRPTHYLLNYSSAQLELGSHLNGFSSNYNIFVIYTRENYHLNLKFDLFAHSLLKHTSAQLHLHVITDTESQTSVLEILQRQIRRFRRTVIYTIYDVKVCSSIIQDIAAKLSPYFSSAPNSYYSDSLFFLSLGLHRIADRSLNRAILLDCDIVFRSDVRLLFNEFDNFLPHQLYGLAPELTPVYRHILYRYRVRYPKTSFGNPYYPMNNEMGNQHSHIHHGYPGLNSGVVLLLLNRIRNSKSYLEKLLHSEVHTLVAKYSFKGHLGDQDFFTLLGYEYPNLIYRLDCIWNRQLCTWWKDHGYSDIFDAYFRCEGNIKMYHGNCNTRIPE</sequence>
<reference evidence="3" key="1">
    <citation type="submission" date="2025-08" db="UniProtKB">
        <authorList>
            <consortium name="RefSeq"/>
        </authorList>
    </citation>
    <scope>IDENTIFICATION</scope>
</reference>
<organism evidence="2 3">
    <name type="scientific">Drosophila suzukii</name>
    <name type="common">Spotted-wing drosophila fruit fly</name>
    <dbReference type="NCBI Taxonomy" id="28584"/>
    <lineage>
        <taxon>Eukaryota</taxon>
        <taxon>Metazoa</taxon>
        <taxon>Ecdysozoa</taxon>
        <taxon>Arthropoda</taxon>
        <taxon>Hexapoda</taxon>
        <taxon>Insecta</taxon>
        <taxon>Pterygota</taxon>
        <taxon>Neoptera</taxon>
        <taxon>Endopterygota</taxon>
        <taxon>Diptera</taxon>
        <taxon>Brachycera</taxon>
        <taxon>Muscomorpha</taxon>
        <taxon>Ephydroidea</taxon>
        <taxon>Drosophilidae</taxon>
        <taxon>Drosophila</taxon>
        <taxon>Sophophora</taxon>
    </lineage>
</organism>
<dbReference type="Pfam" id="PF01501">
    <property type="entry name" value="Glyco_transf_8"/>
    <property type="match status" value="1"/>
</dbReference>
<dbReference type="RefSeq" id="XP_016928726.2">
    <property type="nucleotide sequence ID" value="XM_017073237.4"/>
</dbReference>
<dbReference type="SUPFAM" id="SSF53448">
    <property type="entry name" value="Nucleotide-diphospho-sugar transferases"/>
    <property type="match status" value="1"/>
</dbReference>
<dbReference type="GeneID" id="108009133"/>
<dbReference type="PANTHER" id="PTHR46612">
    <property type="entry name" value="XYLOSIDE XYLOSYLTRANSFERASE 1"/>
    <property type="match status" value="1"/>
</dbReference>
<dbReference type="AlphaFoldDB" id="A0AB39Z5E6"/>
<keyword evidence="2" id="KW-1185">Reference proteome</keyword>
<dbReference type="InterPro" id="IPR002495">
    <property type="entry name" value="Glyco_trans_8"/>
</dbReference>
<dbReference type="Gene3D" id="3.90.550.10">
    <property type="entry name" value="Spore Coat Polysaccharide Biosynthesis Protein SpsA, Chain A"/>
    <property type="match status" value="1"/>
</dbReference>
<dbReference type="CTD" id="37833"/>
<name>A0AB39Z5E6_DROSZ</name>
<dbReference type="InterPro" id="IPR029044">
    <property type="entry name" value="Nucleotide-diphossugar_trans"/>
</dbReference>
<dbReference type="GO" id="GO:0016266">
    <property type="term" value="P:protein O-linked glycosylation via N-acetyl-galactosamine"/>
    <property type="evidence" value="ECO:0007669"/>
    <property type="project" value="TreeGrafter"/>
</dbReference>
<keyword evidence="1" id="KW-0812">Transmembrane</keyword>
<protein>
    <submittedName>
        <fullName evidence="3">Xyloside xylosyltransferase 1</fullName>
    </submittedName>
</protein>
<evidence type="ECO:0000313" key="2">
    <source>
        <dbReference type="Proteomes" id="UP001652628"/>
    </source>
</evidence>